<feature type="domain" description="BPP" evidence="1">
    <location>
        <begin position="1"/>
        <end position="300"/>
    </location>
</feature>
<dbReference type="EMBL" id="JAHZSS010000015">
    <property type="protein sequence ID" value="MBW8191863.1"/>
    <property type="molecule type" value="Genomic_DNA"/>
</dbReference>
<proteinExistence type="predicted"/>
<keyword evidence="3" id="KW-1185">Reference proteome</keyword>
<dbReference type="InterPro" id="IPR011042">
    <property type="entry name" value="6-blade_b-propeller_TolB-like"/>
</dbReference>
<accession>A0ABS7EHP1</accession>
<dbReference type="PROSITE" id="PS51662">
    <property type="entry name" value="BP_PHYTASE"/>
    <property type="match status" value="2"/>
</dbReference>
<dbReference type="Proteomes" id="UP001166251">
    <property type="component" value="Unassembled WGS sequence"/>
</dbReference>
<evidence type="ECO:0000313" key="2">
    <source>
        <dbReference type="EMBL" id="MBW8191863.1"/>
    </source>
</evidence>
<name>A0ABS7EHP1_9GAMM</name>
<comment type="caution">
    <text evidence="2">The sequence shown here is derived from an EMBL/GenBank/DDBJ whole genome shotgun (WGS) entry which is preliminary data.</text>
</comment>
<dbReference type="InterPro" id="IPR003431">
    <property type="entry name" value="B-propeller_Phytase"/>
</dbReference>
<dbReference type="Gene3D" id="2.120.10.30">
    <property type="entry name" value="TolB, C-terminal domain"/>
    <property type="match status" value="2"/>
</dbReference>
<dbReference type="Pfam" id="PF02333">
    <property type="entry name" value="Phytase"/>
    <property type="match status" value="2"/>
</dbReference>
<gene>
    <name evidence="2" type="ORF">K0504_12525</name>
</gene>
<reference evidence="2" key="1">
    <citation type="submission" date="2021-07" db="EMBL/GenBank/DDBJ databases">
        <title>Neiella marina sp. nov., isolated from the intestinal content of sea cucumber Apostichopus japonicus.</title>
        <authorList>
            <person name="Bai X."/>
        </authorList>
    </citation>
    <scope>NUCLEOTIDE SEQUENCE</scope>
    <source>
        <strain evidence="2">126</strain>
    </source>
</reference>
<evidence type="ECO:0000259" key="1">
    <source>
        <dbReference type="PROSITE" id="PS51662"/>
    </source>
</evidence>
<dbReference type="SUPFAM" id="SSF50956">
    <property type="entry name" value="Thermostable phytase (3-phytase)"/>
    <property type="match status" value="2"/>
</dbReference>
<protein>
    <submittedName>
        <fullName evidence="2">Phytase</fullName>
    </submittedName>
</protein>
<organism evidence="2 3">
    <name type="scientific">Neiella holothuriorum</name>
    <dbReference type="NCBI Taxonomy" id="2870530"/>
    <lineage>
        <taxon>Bacteria</taxon>
        <taxon>Pseudomonadati</taxon>
        <taxon>Pseudomonadota</taxon>
        <taxon>Gammaproteobacteria</taxon>
        <taxon>Alteromonadales</taxon>
        <taxon>Echinimonadaceae</taxon>
        <taxon>Neiella</taxon>
    </lineage>
</organism>
<dbReference type="RefSeq" id="WP_220104537.1">
    <property type="nucleotide sequence ID" value="NZ_JAHZSS010000015.1"/>
</dbReference>
<sequence length="633" mass="69936">MFSISRIFVTSAEALAPQQWSTSKRVVQLTRWLSFSAVAGAALLTGCGAEQSQTLELNKQSESAWFNVSSRLVATRNLAEINWQVSLINDGRAMQIVSQSGDSTSTTRTVPFSDMLADDFCLYLSPQSQNLYAFVQDGRARSEQWLLAEQGRTLADPVKVRQLPVGYDTSRCAANDATGELFIAEEGVGVWRYQAEPEAMTDRQPVAMNQPWGNLTDAVEDLAVLADGRLALLLPTELHLLTPTKQGFGLSQHWPLTTDSEQEFELLGTRLQADQQHIELAFGHEDESASWHVQLPFDAEAHATHLTKAMPLISEVKASYQTPPAKQTGDAMDDPAIWLNPLRPAMSLVLGTHKKHGLYVYDLQGRKLQVLADGMLNNVDVRSFAEPIGDYYGLAVASRRDDNTVLLYGINAERQVTQLARFDTPLNKIYGICMGQLDDQLVMFPNDKDGRVLHYQLNANDDGQQWQASLVQTLTLDSQPEGCVVDDVRQQLFVGEEDVGIWMAQLNESNPQWQAIATIDEHLHADVEGIAIARGEPDILVASSQGNDSYVLFQAVFPYQYLGRFRVGLNAAKGLDGSSETDGLDVLTTPLNTDFPAGLLVVQDGRNLMPDQAQNFKLVSWTEVLTSLQPVPE</sequence>
<feature type="domain" description="BPP" evidence="1">
    <location>
        <begin position="306"/>
        <end position="628"/>
    </location>
</feature>
<evidence type="ECO:0000313" key="3">
    <source>
        <dbReference type="Proteomes" id="UP001166251"/>
    </source>
</evidence>